<dbReference type="Pfam" id="PF18818">
    <property type="entry name" value="MPTase-PolyVal"/>
    <property type="match status" value="1"/>
</dbReference>
<feature type="domain" description="Polyvalent protein metallopeptidase" evidence="2">
    <location>
        <begin position="146"/>
        <end position="269"/>
    </location>
</feature>
<dbReference type="GO" id="GO:0003697">
    <property type="term" value="F:single-stranded DNA binding"/>
    <property type="evidence" value="ECO:0007669"/>
    <property type="project" value="InterPro"/>
</dbReference>
<organism evidence="3 4">
    <name type="scientific">Aerolutibacter ruishenii</name>
    <dbReference type="NCBI Taxonomy" id="686800"/>
    <lineage>
        <taxon>Bacteria</taxon>
        <taxon>Pseudomonadati</taxon>
        <taxon>Pseudomonadota</taxon>
        <taxon>Gammaproteobacteria</taxon>
        <taxon>Lysobacterales</taxon>
        <taxon>Lysobacteraceae</taxon>
        <taxon>Aerolutibacter</taxon>
    </lineage>
</organism>
<evidence type="ECO:0000259" key="2">
    <source>
        <dbReference type="Pfam" id="PF18818"/>
    </source>
</evidence>
<comment type="caution">
    <text evidence="3">The sequence shown here is derived from an EMBL/GenBank/DDBJ whole genome shotgun (WGS) entry which is preliminary data.</text>
</comment>
<keyword evidence="4" id="KW-1185">Reference proteome</keyword>
<dbReference type="Proteomes" id="UP000316471">
    <property type="component" value="Unassembled WGS sequence"/>
</dbReference>
<evidence type="ECO:0000313" key="4">
    <source>
        <dbReference type="Proteomes" id="UP000316471"/>
    </source>
</evidence>
<gene>
    <name evidence="3" type="ORF">IP93_02001</name>
</gene>
<sequence>MKYADMAQAQAAVLIAEMEKGHSFLPFLKPGDPALVNGLPYNPTTGKPYRGGNMVMLWIAGMVDGYEDRRWLTYKQAQAIGAQVRKGAKSVPLRYVIFPDKEEGQGVIMSSKPRPFFFNVFNAEQIDGMPAAPSREALAPEQRNAQCEALLRGSGAEIVHGTASPHYAPGSDRIGLPHPERFVSYEAYLATALHELAHWTGHPSRLNRDLSGAFGSLSYAREEMVAETASHILAVELGIGHDVSQHAAYLSMWIKIAQEEPGYLYQAAASAEKVCDFLEIERYRHAPLVVEPEQALAPEALPVPVVRSMPEMGISF</sequence>
<dbReference type="EMBL" id="VLKP01000008">
    <property type="protein sequence ID" value="TWI09385.1"/>
    <property type="molecule type" value="Genomic_DNA"/>
</dbReference>
<protein>
    <submittedName>
        <fullName evidence="3">Antirestriction protein ArdC</fullName>
    </submittedName>
</protein>
<dbReference type="RefSeq" id="WP_158636325.1">
    <property type="nucleotide sequence ID" value="NZ_VLKP01000008.1"/>
</dbReference>
<dbReference type="InterPro" id="IPR041459">
    <property type="entry name" value="MPTase-PolyVal"/>
</dbReference>
<evidence type="ECO:0000259" key="1">
    <source>
        <dbReference type="Pfam" id="PF08401"/>
    </source>
</evidence>
<accession>A0A562LP50</accession>
<dbReference type="PIRSF" id="PIRSF037112">
    <property type="entry name" value="Antirestriction_ArdC"/>
    <property type="match status" value="1"/>
</dbReference>
<proteinExistence type="predicted"/>
<dbReference type="Pfam" id="PF08401">
    <property type="entry name" value="ArdcN"/>
    <property type="match status" value="1"/>
</dbReference>
<feature type="domain" description="N-terminal" evidence="1">
    <location>
        <begin position="5"/>
        <end position="105"/>
    </location>
</feature>
<evidence type="ECO:0000313" key="3">
    <source>
        <dbReference type="EMBL" id="TWI09385.1"/>
    </source>
</evidence>
<dbReference type="InterPro" id="IPR017113">
    <property type="entry name" value="Antirestriction_ArdC"/>
</dbReference>
<dbReference type="InterPro" id="IPR013610">
    <property type="entry name" value="ArdC_N"/>
</dbReference>
<dbReference type="OrthoDB" id="9792687at2"/>
<reference evidence="3 4" key="1">
    <citation type="journal article" date="2015" name="Stand. Genomic Sci.">
        <title>Genomic Encyclopedia of Bacterial and Archaeal Type Strains, Phase III: the genomes of soil and plant-associated and newly described type strains.</title>
        <authorList>
            <person name="Whitman W.B."/>
            <person name="Woyke T."/>
            <person name="Klenk H.P."/>
            <person name="Zhou Y."/>
            <person name="Lilburn T.G."/>
            <person name="Beck B.J."/>
            <person name="De Vos P."/>
            <person name="Vandamme P."/>
            <person name="Eisen J.A."/>
            <person name="Garrity G."/>
            <person name="Hugenholtz P."/>
            <person name="Kyrpides N.C."/>
        </authorList>
    </citation>
    <scope>NUCLEOTIDE SEQUENCE [LARGE SCALE GENOMIC DNA]</scope>
    <source>
        <strain evidence="3 4">CGMCC 1.10136</strain>
    </source>
</reference>
<dbReference type="AlphaFoldDB" id="A0A562LP50"/>
<name>A0A562LP50_9GAMM</name>